<organism evidence="2 3">
    <name type="scientific">Sorghum bicolor</name>
    <name type="common">Sorghum</name>
    <name type="synonym">Sorghum vulgare</name>
    <dbReference type="NCBI Taxonomy" id="4558"/>
    <lineage>
        <taxon>Eukaryota</taxon>
        <taxon>Viridiplantae</taxon>
        <taxon>Streptophyta</taxon>
        <taxon>Embryophyta</taxon>
        <taxon>Tracheophyta</taxon>
        <taxon>Spermatophyta</taxon>
        <taxon>Magnoliopsida</taxon>
        <taxon>Liliopsida</taxon>
        <taxon>Poales</taxon>
        <taxon>Poaceae</taxon>
        <taxon>PACMAD clade</taxon>
        <taxon>Panicoideae</taxon>
        <taxon>Andropogonodae</taxon>
        <taxon>Andropogoneae</taxon>
        <taxon>Sorghinae</taxon>
        <taxon>Sorghum</taxon>
    </lineage>
</organism>
<keyword evidence="3" id="KW-1185">Reference proteome</keyword>
<evidence type="ECO:0000256" key="1">
    <source>
        <dbReference type="SAM" id="MobiDB-lite"/>
    </source>
</evidence>
<proteinExistence type="predicted"/>
<feature type="region of interest" description="Disordered" evidence="1">
    <location>
        <begin position="1"/>
        <end position="65"/>
    </location>
</feature>
<name>A0A1W0W1W4_SORBI</name>
<feature type="compositionally biased region" description="Gly residues" evidence="1">
    <location>
        <begin position="172"/>
        <end position="182"/>
    </location>
</feature>
<sequence>MAGRLGSRPSSSLATGCTRAAADDHHRLPSSSPGPVPCAAYARAPADHTTRNTTSTKVENDRARTTSSCVSQLKVTPHRGHSQHQVSALCTHQRPKNSCGVVSPSAPASHLVDRPAGRRAAMSSSTQLSGSWSSAAERIGLHLQGRRPILQALGRRSVSAAAAVMADDERAAGGGGGGGGVRAGAVPPPRHHASSDEPAAAAAATATASPTRSGTGGAAGSPGDGDDGALLGAAAPSPPPGLSTAEFALSILVDCFGH</sequence>
<gene>
    <name evidence="2" type="ORF">SORBI_3002G017750</name>
</gene>
<accession>A0A1W0W1W4</accession>
<dbReference type="EMBL" id="CM000761">
    <property type="protein sequence ID" value="OQU88360.1"/>
    <property type="molecule type" value="Genomic_DNA"/>
</dbReference>
<feature type="compositionally biased region" description="Gly residues" evidence="1">
    <location>
        <begin position="214"/>
        <end position="223"/>
    </location>
</feature>
<dbReference type="InParanoid" id="A0A1W0W1W4"/>
<reference evidence="2 3" key="1">
    <citation type="journal article" date="2009" name="Nature">
        <title>The Sorghum bicolor genome and the diversification of grasses.</title>
        <authorList>
            <person name="Paterson A.H."/>
            <person name="Bowers J.E."/>
            <person name="Bruggmann R."/>
            <person name="Dubchak I."/>
            <person name="Grimwood J."/>
            <person name="Gundlach H."/>
            <person name="Haberer G."/>
            <person name="Hellsten U."/>
            <person name="Mitros T."/>
            <person name="Poliakov A."/>
            <person name="Schmutz J."/>
            <person name="Spannagl M."/>
            <person name="Tang H."/>
            <person name="Wang X."/>
            <person name="Wicker T."/>
            <person name="Bharti A.K."/>
            <person name="Chapman J."/>
            <person name="Feltus F.A."/>
            <person name="Gowik U."/>
            <person name="Grigoriev I.V."/>
            <person name="Lyons E."/>
            <person name="Maher C.A."/>
            <person name="Martis M."/>
            <person name="Narechania A."/>
            <person name="Otillar R.P."/>
            <person name="Penning B.W."/>
            <person name="Salamov A.A."/>
            <person name="Wang Y."/>
            <person name="Zhang L."/>
            <person name="Carpita N.C."/>
            <person name="Freeling M."/>
            <person name="Gingle A.R."/>
            <person name="Hash C.T."/>
            <person name="Keller B."/>
            <person name="Klein P."/>
            <person name="Kresovich S."/>
            <person name="McCann M.C."/>
            <person name="Ming R."/>
            <person name="Peterson D.G."/>
            <person name="Mehboob-ur-Rahman"/>
            <person name="Ware D."/>
            <person name="Westhoff P."/>
            <person name="Mayer K.F."/>
            <person name="Messing J."/>
            <person name="Rokhsar D.S."/>
        </authorList>
    </citation>
    <scope>NUCLEOTIDE SEQUENCE [LARGE SCALE GENOMIC DNA]</scope>
    <source>
        <strain evidence="3">cv. BTx623</strain>
    </source>
</reference>
<reference evidence="3" key="2">
    <citation type="journal article" date="2018" name="Plant J.">
        <title>The Sorghum bicolor reference genome: improved assembly, gene annotations, a transcriptome atlas, and signatures of genome organization.</title>
        <authorList>
            <person name="McCormick R.F."/>
            <person name="Truong S.K."/>
            <person name="Sreedasyam A."/>
            <person name="Jenkins J."/>
            <person name="Shu S."/>
            <person name="Sims D."/>
            <person name="Kennedy M."/>
            <person name="Amirebrahimi M."/>
            <person name="Weers B.D."/>
            <person name="McKinley B."/>
            <person name="Mattison A."/>
            <person name="Morishige D.T."/>
            <person name="Grimwood J."/>
            <person name="Schmutz J."/>
            <person name="Mullet J.E."/>
        </authorList>
    </citation>
    <scope>NUCLEOTIDE SEQUENCE [LARGE SCALE GENOMIC DNA]</scope>
    <source>
        <strain evidence="3">cv. BTx623</strain>
    </source>
</reference>
<dbReference type="Proteomes" id="UP000000768">
    <property type="component" value="Chromosome 2"/>
</dbReference>
<feature type="region of interest" description="Disordered" evidence="1">
    <location>
        <begin position="169"/>
        <end position="239"/>
    </location>
</feature>
<evidence type="ECO:0000313" key="3">
    <source>
        <dbReference type="Proteomes" id="UP000000768"/>
    </source>
</evidence>
<feature type="compositionally biased region" description="Low complexity" evidence="1">
    <location>
        <begin position="196"/>
        <end position="213"/>
    </location>
</feature>
<dbReference type="AlphaFoldDB" id="A0A1W0W1W4"/>
<dbReference type="Gramene" id="OQU88360">
    <property type="protein sequence ID" value="OQU88360"/>
    <property type="gene ID" value="SORBI_3002G017750"/>
</dbReference>
<protein>
    <submittedName>
        <fullName evidence="2">Uncharacterized protein</fullName>
    </submittedName>
</protein>
<evidence type="ECO:0000313" key="2">
    <source>
        <dbReference type="EMBL" id="OQU88360.1"/>
    </source>
</evidence>